<feature type="domain" description="DUF7305" evidence="1">
    <location>
        <begin position="239"/>
        <end position="353"/>
    </location>
</feature>
<reference evidence="2 5" key="1">
    <citation type="journal article" date="2015" name="Genome Announc.">
        <title>Complete Genome Sequence of the Nitrogen-Fixing and Solvent-Producing Clostridium pasteurianum DSM 525.</title>
        <authorList>
            <person name="Poehlein A."/>
            <person name="Grosse-Honebrink A."/>
            <person name="Zhang Y."/>
            <person name="Minton N.P."/>
            <person name="Daniel R."/>
        </authorList>
    </citation>
    <scope>NUCLEOTIDE SEQUENCE [LARGE SCALE GENOMIC DNA]</scope>
    <source>
        <strain evidence="2">DSM 525</strain>
        <strain evidence="5">DSM 525 / ATCC 6013</strain>
    </source>
</reference>
<gene>
    <name evidence="2" type="ORF">CLPA_c14870</name>
    <name evidence="3" type="ORF">CP6013_01690</name>
</gene>
<dbReference type="Proteomes" id="UP000028042">
    <property type="component" value="Unassembled WGS sequence"/>
</dbReference>
<evidence type="ECO:0000313" key="2">
    <source>
        <dbReference type="EMBL" id="AJA51550.1"/>
    </source>
</evidence>
<organism evidence="2 5">
    <name type="scientific">Clostridium pasteurianum DSM 525 = ATCC 6013</name>
    <dbReference type="NCBI Taxonomy" id="1262449"/>
    <lineage>
        <taxon>Bacteria</taxon>
        <taxon>Bacillati</taxon>
        <taxon>Bacillota</taxon>
        <taxon>Clostridia</taxon>
        <taxon>Eubacteriales</taxon>
        <taxon>Clostridiaceae</taxon>
        <taxon>Clostridium</taxon>
    </lineage>
</organism>
<dbReference type="RefSeq" id="WP_003447289.1">
    <property type="nucleotide sequence ID" value="NZ_ANZB01000014.1"/>
</dbReference>
<dbReference type="EMBL" id="CP009268">
    <property type="protein sequence ID" value="AJA51550.1"/>
    <property type="molecule type" value="Genomic_DNA"/>
</dbReference>
<name>A0A0H3J3W3_CLOPA</name>
<dbReference type="Proteomes" id="UP000030905">
    <property type="component" value="Chromosome"/>
</dbReference>
<evidence type="ECO:0000259" key="1">
    <source>
        <dbReference type="Pfam" id="PF23981"/>
    </source>
</evidence>
<reference evidence="3 4" key="3">
    <citation type="journal article" name="Genome Announc.">
        <title>Improved Draft Genome Sequence of Clostridium pasteurianum Strain ATCC 6013 (DSM 525) Using a Hybrid Next-Generation Sequencing Approach.</title>
        <authorList>
            <person name="Pyne M.E."/>
            <person name="Utturkar S."/>
            <person name="Brown S.D."/>
            <person name="Moo-Young M."/>
            <person name="Chung D.A."/>
            <person name="Chou C.P."/>
        </authorList>
    </citation>
    <scope>NUCLEOTIDE SEQUENCE [LARGE SCALE GENOMIC DNA]</scope>
    <source>
        <strain evidence="3 4">ATCC 6013</strain>
    </source>
</reference>
<proteinExistence type="predicted"/>
<dbReference type="KEGG" id="cpat:CLPA_c14870"/>
<dbReference type="GeneID" id="93073660"/>
<dbReference type="KEGG" id="cpae:CPAST_c14870"/>
<dbReference type="eggNOG" id="COG3156">
    <property type="taxonomic scope" value="Bacteria"/>
</dbReference>
<keyword evidence="5" id="KW-1185">Reference proteome</keyword>
<dbReference type="InterPro" id="IPR055729">
    <property type="entry name" value="DUF7305"/>
</dbReference>
<dbReference type="EMBL" id="JPGY02000001">
    <property type="protein sequence ID" value="KRU12443.1"/>
    <property type="molecule type" value="Genomic_DNA"/>
</dbReference>
<dbReference type="Pfam" id="PF23981">
    <property type="entry name" value="DUF7305"/>
    <property type="match status" value="1"/>
</dbReference>
<evidence type="ECO:0000313" key="3">
    <source>
        <dbReference type="EMBL" id="KRU12443.1"/>
    </source>
</evidence>
<accession>A0A0H3J3W3</accession>
<evidence type="ECO:0000313" key="4">
    <source>
        <dbReference type="Proteomes" id="UP000028042"/>
    </source>
</evidence>
<protein>
    <recommendedName>
        <fullName evidence="1">DUF7305 domain-containing protein</fullName>
    </recommendedName>
</protein>
<dbReference type="PATRIC" id="fig|1262449.3.peg.3432"/>
<reference evidence="3" key="2">
    <citation type="submission" date="2015-10" db="EMBL/GenBank/DDBJ databases">
        <title>Improved Draft Genome Sequence of Clostridium pasteurianum Strain ATCC 6013 (DSM 525) Using a Hybrid Next-Generation Sequencing Approach.</title>
        <authorList>
            <person name="Pyne M.E."/>
            <person name="Utturkar S.M."/>
            <person name="Brown S.D."/>
            <person name="Moo-Young M."/>
            <person name="Chung D.A."/>
            <person name="Chou P.C."/>
        </authorList>
    </citation>
    <scope>NUCLEOTIDE SEQUENCE</scope>
    <source>
        <strain evidence="3">ATCC 6013</strain>
    </source>
</reference>
<evidence type="ECO:0000313" key="5">
    <source>
        <dbReference type="Proteomes" id="UP000030905"/>
    </source>
</evidence>
<dbReference type="AlphaFoldDB" id="A0A0H3J3W3"/>
<sequence>MKRKHKGSSLVLALGISLSLLILIMAVSTTLSAETKTSVNQQKKIQAYYIARGGAEAAAEWIKQQSNLSFPIESNNNSFENGSFDIDIHKDEIDSNKIIIKSTGKVNNGINSDITDTATMLLNAHIDNGNDISDITAAVWGINSVSIASSTIVGDVGTSSNINPITLNWDFNINGTIRSYIPIINNTNKSVNVSNLTSTYNFPTPNFSLYPYPEINTLNKKADITTNWENTNPEIYNNEYYDNITVTSPYNLKINAPSGTNTIIRIKNLNVNWGNLLINGSGDVSLFVDNITNLNGLINNSGLSKQLKLYCYNRNLPLRINQNSSINASLYIGNSPIDIAGSVTINGDIISTTSDNINLYGNANIYGILYAPNATITLYGSGKVKNGAIIGNNIIINSSGAGVEFPKNTSKANFLDKLPYTPSTTVTYKKTWK</sequence>